<dbReference type="PANTHER" id="PTHR30055">
    <property type="entry name" value="HTH-TYPE TRANSCRIPTIONAL REGULATOR RUTR"/>
    <property type="match status" value="1"/>
</dbReference>
<feature type="DNA-binding region" description="H-T-H motif" evidence="4">
    <location>
        <begin position="34"/>
        <end position="53"/>
    </location>
</feature>
<comment type="caution">
    <text evidence="6">The sequence shown here is derived from an EMBL/GenBank/DDBJ whole genome shotgun (WGS) entry which is preliminary data.</text>
</comment>
<sequence length="236" mass="25138">MATTPRDRARAQTMNDIVRIGRDHLATHGAAALSLRAVARDLGVVSSAVYRYVSSRDELLTLLVVDGYTALGDAVDEALRAAEAADDDPIAQIRALAHAFRRWALAEPARFGLLYGTPVPGYAAPAERTGGPGTRVIGTLLTLFARGEQAGKLAAPRRARALSATLAADIARIREESGAEASDRVLVGAMTFLVSMIGAVSADVFDMYGVDTFTDRGELFEHLLDDMLETVGAEPR</sequence>
<reference evidence="7" key="1">
    <citation type="journal article" date="2019" name="Int. J. Syst. Evol. Microbiol.">
        <title>The Global Catalogue of Microorganisms (GCM) 10K type strain sequencing project: providing services to taxonomists for standard genome sequencing and annotation.</title>
        <authorList>
            <consortium name="The Broad Institute Genomics Platform"/>
            <consortium name="The Broad Institute Genome Sequencing Center for Infectious Disease"/>
            <person name="Wu L."/>
            <person name="Ma J."/>
        </authorList>
    </citation>
    <scope>NUCLEOTIDE SEQUENCE [LARGE SCALE GENOMIC DNA]</scope>
    <source>
        <strain evidence="7">JCM 18298</strain>
    </source>
</reference>
<dbReference type="Proteomes" id="UP001500603">
    <property type="component" value="Unassembled WGS sequence"/>
</dbReference>
<gene>
    <name evidence="6" type="ORF">GCM10023318_19010</name>
</gene>
<feature type="domain" description="HTH tetR-type" evidence="5">
    <location>
        <begin position="11"/>
        <end position="71"/>
    </location>
</feature>
<dbReference type="InterPro" id="IPR009057">
    <property type="entry name" value="Homeodomain-like_sf"/>
</dbReference>
<dbReference type="Pfam" id="PF00440">
    <property type="entry name" value="TetR_N"/>
    <property type="match status" value="1"/>
</dbReference>
<evidence type="ECO:0000313" key="6">
    <source>
        <dbReference type="EMBL" id="GAA5049726.1"/>
    </source>
</evidence>
<evidence type="ECO:0000259" key="5">
    <source>
        <dbReference type="PROSITE" id="PS50977"/>
    </source>
</evidence>
<keyword evidence="2 4" id="KW-0238">DNA-binding</keyword>
<organism evidence="6 7">
    <name type="scientific">Nocardia callitridis</name>
    <dbReference type="NCBI Taxonomy" id="648753"/>
    <lineage>
        <taxon>Bacteria</taxon>
        <taxon>Bacillati</taxon>
        <taxon>Actinomycetota</taxon>
        <taxon>Actinomycetes</taxon>
        <taxon>Mycobacteriales</taxon>
        <taxon>Nocardiaceae</taxon>
        <taxon>Nocardia</taxon>
    </lineage>
</organism>
<proteinExistence type="predicted"/>
<keyword evidence="3" id="KW-0804">Transcription</keyword>
<dbReference type="SUPFAM" id="SSF46689">
    <property type="entry name" value="Homeodomain-like"/>
    <property type="match status" value="1"/>
</dbReference>
<dbReference type="InterPro" id="IPR050109">
    <property type="entry name" value="HTH-type_TetR-like_transc_reg"/>
</dbReference>
<dbReference type="Pfam" id="PF13305">
    <property type="entry name" value="TetR_C_33"/>
    <property type="match status" value="1"/>
</dbReference>
<dbReference type="InterPro" id="IPR036271">
    <property type="entry name" value="Tet_transcr_reg_TetR-rel_C_sf"/>
</dbReference>
<dbReference type="EMBL" id="BAABJM010000002">
    <property type="protein sequence ID" value="GAA5049726.1"/>
    <property type="molecule type" value="Genomic_DNA"/>
</dbReference>
<dbReference type="Gene3D" id="1.10.357.10">
    <property type="entry name" value="Tetracycline Repressor, domain 2"/>
    <property type="match status" value="1"/>
</dbReference>
<dbReference type="InterPro" id="IPR025996">
    <property type="entry name" value="MT1864/Rv1816-like_C"/>
</dbReference>
<dbReference type="InterPro" id="IPR001647">
    <property type="entry name" value="HTH_TetR"/>
</dbReference>
<evidence type="ECO:0000256" key="3">
    <source>
        <dbReference type="ARBA" id="ARBA00023163"/>
    </source>
</evidence>
<keyword evidence="7" id="KW-1185">Reference proteome</keyword>
<dbReference type="SUPFAM" id="SSF48498">
    <property type="entry name" value="Tetracyclin repressor-like, C-terminal domain"/>
    <property type="match status" value="1"/>
</dbReference>
<dbReference type="RefSeq" id="WP_345494862.1">
    <property type="nucleotide sequence ID" value="NZ_BAABJM010000002.1"/>
</dbReference>
<evidence type="ECO:0000256" key="4">
    <source>
        <dbReference type="PROSITE-ProRule" id="PRU00335"/>
    </source>
</evidence>
<evidence type="ECO:0000256" key="1">
    <source>
        <dbReference type="ARBA" id="ARBA00023015"/>
    </source>
</evidence>
<name>A0ABP9K621_9NOCA</name>
<evidence type="ECO:0000256" key="2">
    <source>
        <dbReference type="ARBA" id="ARBA00023125"/>
    </source>
</evidence>
<dbReference type="PANTHER" id="PTHR30055:SF243">
    <property type="entry name" value="HTH-TYPE TRANSCRIPTIONAL REGULATOR RV1816"/>
    <property type="match status" value="1"/>
</dbReference>
<accession>A0ABP9K621</accession>
<evidence type="ECO:0000313" key="7">
    <source>
        <dbReference type="Proteomes" id="UP001500603"/>
    </source>
</evidence>
<protein>
    <submittedName>
        <fullName evidence="6">TetR/AcrR family transcriptional regulator</fullName>
    </submittedName>
</protein>
<dbReference type="PROSITE" id="PS50977">
    <property type="entry name" value="HTH_TETR_2"/>
    <property type="match status" value="1"/>
</dbReference>
<keyword evidence="1" id="KW-0805">Transcription regulation</keyword>